<dbReference type="RefSeq" id="WP_249997197.1">
    <property type="nucleotide sequence ID" value="NZ_CP116221.1"/>
</dbReference>
<dbReference type="PRINTS" id="PR01100">
    <property type="entry name" value="SHIKIMTKNASE"/>
</dbReference>
<feature type="binding site" evidence="7">
    <location>
        <position position="119"/>
    </location>
    <ligand>
        <name>ATP</name>
        <dbReference type="ChEBI" id="CHEBI:30616"/>
    </ligand>
</feature>
<name>A0ABY7S1A4_9FLAO</name>
<comment type="cofactor">
    <cofactor evidence="7">
        <name>Mg(2+)</name>
        <dbReference type="ChEBI" id="CHEBI:18420"/>
    </cofactor>
    <text evidence="7">Binds 1 Mg(2+) ion per subunit.</text>
</comment>
<comment type="similarity">
    <text evidence="7">Belongs to the shikimate kinase family.</text>
</comment>
<feature type="binding site" evidence="7">
    <location>
        <position position="14"/>
    </location>
    <ligand>
        <name>Mg(2+)</name>
        <dbReference type="ChEBI" id="CHEBI:18420"/>
    </ligand>
</feature>
<sequence length="172" mass="19779">MMLILVGYMGSGKSIIGRELAKVLNYDYVDFDDFIEIQENASIKTIFETKGEIYFRKAESKYLDKIIKLKKTIVSLGGGTPCYGNNMERILDSNESTSIYLKANIPTLSKRLFDERCKRPLIAHINTIEQLNEFIGKHLFERAAFYERSNMSIKTDDKSVEEVVESILLQLF</sequence>
<dbReference type="InterPro" id="IPR000623">
    <property type="entry name" value="Shikimate_kinase/TSH1"/>
</dbReference>
<comment type="pathway">
    <text evidence="7">Metabolic intermediate biosynthesis; chorismate biosynthesis; chorismate from D-erythrose 4-phosphate and phosphoenolpyruvate: step 5/7.</text>
</comment>
<feature type="binding site" evidence="7">
    <location>
        <position position="32"/>
    </location>
    <ligand>
        <name>substrate</name>
    </ligand>
</feature>
<dbReference type="InterPro" id="IPR031322">
    <property type="entry name" value="Shikimate/glucono_kinase"/>
</dbReference>
<dbReference type="Pfam" id="PF01202">
    <property type="entry name" value="SKI"/>
    <property type="match status" value="1"/>
</dbReference>
<keyword evidence="1 7" id="KW-0028">Amino-acid biosynthesis</keyword>
<keyword evidence="7" id="KW-0479">Metal-binding</keyword>
<dbReference type="Gene3D" id="3.40.50.300">
    <property type="entry name" value="P-loop containing nucleotide triphosphate hydrolases"/>
    <property type="match status" value="1"/>
</dbReference>
<keyword evidence="7" id="KW-0460">Magnesium</keyword>
<keyword evidence="6 7" id="KW-0057">Aromatic amino acid biosynthesis</keyword>
<dbReference type="HAMAP" id="MF_00109">
    <property type="entry name" value="Shikimate_kinase"/>
    <property type="match status" value="1"/>
</dbReference>
<keyword evidence="9" id="KW-1185">Reference proteome</keyword>
<organism evidence="8 9">
    <name type="scientific">Psychroserpens ponticola</name>
    <dbReference type="NCBI Taxonomy" id="2932268"/>
    <lineage>
        <taxon>Bacteria</taxon>
        <taxon>Pseudomonadati</taxon>
        <taxon>Bacteroidota</taxon>
        <taxon>Flavobacteriia</taxon>
        <taxon>Flavobacteriales</taxon>
        <taxon>Flavobacteriaceae</taxon>
        <taxon>Psychroserpens</taxon>
    </lineage>
</organism>
<comment type="subunit">
    <text evidence="7">Monomer.</text>
</comment>
<dbReference type="GO" id="GO:0016301">
    <property type="term" value="F:kinase activity"/>
    <property type="evidence" value="ECO:0007669"/>
    <property type="project" value="UniProtKB-KW"/>
</dbReference>
<dbReference type="SUPFAM" id="SSF52540">
    <property type="entry name" value="P-loop containing nucleoside triphosphate hydrolases"/>
    <property type="match status" value="1"/>
</dbReference>
<comment type="caution">
    <text evidence="7">Lacks conserved residue(s) required for the propagation of feature annotation.</text>
</comment>
<keyword evidence="2 7" id="KW-0808">Transferase</keyword>
<protein>
    <recommendedName>
        <fullName evidence="7">Shikimate kinase</fullName>
        <shortName evidence="7">SK</shortName>
        <ecNumber evidence="7">2.7.1.71</ecNumber>
    </recommendedName>
</protein>
<feature type="binding site" evidence="7">
    <location>
        <begin position="10"/>
        <end position="15"/>
    </location>
    <ligand>
        <name>ATP</name>
        <dbReference type="ChEBI" id="CHEBI:30616"/>
    </ligand>
</feature>
<gene>
    <name evidence="7" type="primary">aroK</name>
    <name evidence="8" type="ORF">MUN68_004620</name>
</gene>
<proteinExistence type="inferred from homology"/>
<comment type="function">
    <text evidence="7">Catalyzes the specific phosphorylation of the 3-hydroxyl group of shikimic acid using ATP as a cosubstrate.</text>
</comment>
<evidence type="ECO:0000256" key="5">
    <source>
        <dbReference type="ARBA" id="ARBA00022840"/>
    </source>
</evidence>
<feature type="binding site" evidence="7">
    <location>
        <position position="142"/>
    </location>
    <ligand>
        <name>substrate</name>
    </ligand>
</feature>
<comment type="catalytic activity">
    <reaction evidence="7">
        <text>shikimate + ATP = 3-phosphoshikimate + ADP + H(+)</text>
        <dbReference type="Rhea" id="RHEA:13121"/>
        <dbReference type="ChEBI" id="CHEBI:15378"/>
        <dbReference type="ChEBI" id="CHEBI:30616"/>
        <dbReference type="ChEBI" id="CHEBI:36208"/>
        <dbReference type="ChEBI" id="CHEBI:145989"/>
        <dbReference type="ChEBI" id="CHEBI:456216"/>
        <dbReference type="EC" id="2.7.1.71"/>
    </reaction>
</comment>
<dbReference type="CDD" id="cd00464">
    <property type="entry name" value="SK"/>
    <property type="match status" value="1"/>
</dbReference>
<dbReference type="InterPro" id="IPR027417">
    <property type="entry name" value="P-loop_NTPase"/>
</dbReference>
<dbReference type="Proteomes" id="UP001202717">
    <property type="component" value="Chromosome"/>
</dbReference>
<dbReference type="PANTHER" id="PTHR21087:SF16">
    <property type="entry name" value="SHIKIMATE KINASE 1, CHLOROPLASTIC"/>
    <property type="match status" value="1"/>
</dbReference>
<evidence type="ECO:0000256" key="1">
    <source>
        <dbReference type="ARBA" id="ARBA00022605"/>
    </source>
</evidence>
<dbReference type="EMBL" id="CP116221">
    <property type="protein sequence ID" value="WCO02780.1"/>
    <property type="molecule type" value="Genomic_DNA"/>
</dbReference>
<reference evidence="8 9" key="1">
    <citation type="submission" date="2023-01" db="EMBL/GenBank/DDBJ databases">
        <title>Psychroserpens ponticola sp. nov., isolated from seawater.</title>
        <authorList>
            <person name="Kristyanto S."/>
            <person name="Jung J."/>
            <person name="Kim J.M."/>
            <person name="Jeon C.O."/>
        </authorList>
    </citation>
    <scope>NUCLEOTIDE SEQUENCE [LARGE SCALE GENOMIC DNA]</scope>
    <source>
        <strain evidence="8 9">MSW6</strain>
    </source>
</reference>
<accession>A0ABY7S1A4</accession>
<comment type="subcellular location">
    <subcellularLocation>
        <location evidence="7">Cytoplasm</location>
    </subcellularLocation>
</comment>
<evidence type="ECO:0000256" key="3">
    <source>
        <dbReference type="ARBA" id="ARBA00022741"/>
    </source>
</evidence>
<feature type="binding site" evidence="7">
    <location>
        <position position="56"/>
    </location>
    <ligand>
        <name>substrate</name>
    </ligand>
</feature>
<keyword evidence="3 7" id="KW-0547">Nucleotide-binding</keyword>
<keyword evidence="7" id="KW-0963">Cytoplasm</keyword>
<evidence type="ECO:0000313" key="9">
    <source>
        <dbReference type="Proteomes" id="UP001202717"/>
    </source>
</evidence>
<keyword evidence="5 7" id="KW-0067">ATP-binding</keyword>
<evidence type="ECO:0000256" key="6">
    <source>
        <dbReference type="ARBA" id="ARBA00023141"/>
    </source>
</evidence>
<feature type="binding site" evidence="7">
    <location>
        <position position="78"/>
    </location>
    <ligand>
        <name>substrate</name>
    </ligand>
</feature>
<dbReference type="PANTHER" id="PTHR21087">
    <property type="entry name" value="SHIKIMATE KINASE"/>
    <property type="match status" value="1"/>
</dbReference>
<evidence type="ECO:0000256" key="2">
    <source>
        <dbReference type="ARBA" id="ARBA00022679"/>
    </source>
</evidence>
<dbReference type="EC" id="2.7.1.71" evidence="7"/>
<evidence type="ECO:0000256" key="4">
    <source>
        <dbReference type="ARBA" id="ARBA00022777"/>
    </source>
</evidence>
<evidence type="ECO:0000256" key="7">
    <source>
        <dbReference type="HAMAP-Rule" id="MF_00109"/>
    </source>
</evidence>
<evidence type="ECO:0000313" key="8">
    <source>
        <dbReference type="EMBL" id="WCO02780.1"/>
    </source>
</evidence>
<keyword evidence="4 7" id="KW-0418">Kinase</keyword>